<feature type="domain" description="ABC transporter" evidence="11">
    <location>
        <begin position="599"/>
        <end position="829"/>
    </location>
</feature>
<evidence type="ECO:0000256" key="6">
    <source>
        <dbReference type="ARBA" id="ARBA00022840"/>
    </source>
</evidence>
<proteinExistence type="predicted"/>
<evidence type="ECO:0000256" key="5">
    <source>
        <dbReference type="ARBA" id="ARBA00022741"/>
    </source>
</evidence>
<dbReference type="InterPro" id="IPR056264">
    <property type="entry name" value="R2_ABCA1-4-like"/>
</dbReference>
<dbReference type="EMBL" id="JACVVK020000177">
    <property type="protein sequence ID" value="KAK7486553.1"/>
    <property type="molecule type" value="Genomic_DNA"/>
</dbReference>
<feature type="non-terminal residue" evidence="12">
    <location>
        <position position="1889"/>
    </location>
</feature>
<evidence type="ECO:0000313" key="12">
    <source>
        <dbReference type="EMBL" id="KAK7486553.1"/>
    </source>
</evidence>
<comment type="subcellular location">
    <subcellularLocation>
        <location evidence="1">Membrane</location>
        <topology evidence="1">Multi-pass membrane protein</topology>
    </subcellularLocation>
</comment>
<feature type="domain" description="ABC transporter" evidence="11">
    <location>
        <begin position="1499"/>
        <end position="1729"/>
    </location>
</feature>
<feature type="transmembrane region" description="Helical" evidence="10">
    <location>
        <begin position="1302"/>
        <end position="1325"/>
    </location>
</feature>
<evidence type="ECO:0000256" key="2">
    <source>
        <dbReference type="ARBA" id="ARBA00022448"/>
    </source>
</evidence>
<feature type="region of interest" description="Disordered" evidence="9">
    <location>
        <begin position="926"/>
        <end position="946"/>
    </location>
</feature>
<comment type="caution">
    <text evidence="12">The sequence shown here is derived from an EMBL/GenBank/DDBJ whole genome shotgun (WGS) entry which is preliminary data.</text>
</comment>
<evidence type="ECO:0000256" key="8">
    <source>
        <dbReference type="ARBA" id="ARBA00023136"/>
    </source>
</evidence>
<feature type="transmembrane region" description="Helical" evidence="10">
    <location>
        <begin position="445"/>
        <end position="464"/>
    </location>
</feature>
<dbReference type="PANTHER" id="PTHR19229:SF250">
    <property type="entry name" value="ABC TRANSPORTER DOMAIN-CONTAINING PROTEIN-RELATED"/>
    <property type="match status" value="1"/>
</dbReference>
<feature type="transmembrane region" description="Helical" evidence="10">
    <location>
        <begin position="521"/>
        <end position="542"/>
    </location>
</feature>
<dbReference type="Proteomes" id="UP001519460">
    <property type="component" value="Unassembled WGS sequence"/>
</dbReference>
<feature type="region of interest" description="Disordered" evidence="9">
    <location>
        <begin position="1470"/>
        <end position="1491"/>
    </location>
</feature>
<evidence type="ECO:0000313" key="13">
    <source>
        <dbReference type="Proteomes" id="UP001519460"/>
    </source>
</evidence>
<dbReference type="InterPro" id="IPR026082">
    <property type="entry name" value="ABCA"/>
</dbReference>
<keyword evidence="7 10" id="KW-1133">Transmembrane helix</keyword>
<keyword evidence="4" id="KW-0677">Repeat</keyword>
<sequence>TSINVIMGPGSLRHRPDERTPSGVFPLDEQDRCPSFAFYVRAVDAVIGHLLELRLRSPHSTGISSSRKLFGRGRILVGSCTSGVMYLHARFDCPEGWWLQCDRSFSLDAVIRKGLDAKCPGSPDNVVDTAIQTSCGHGTRITKAAVKSGKWVKAQIKPMVLQMAVLLGSGQSSGSTDLAPGVAMEQGSPKRMGFFGQVWLLLWKIMLQQRRSVKVTVAEILMPLLGAAIMLAVRQQGGWVSLQKDDLITWYRLDSNDSALFPFGVVFENMETATTLPSQVTYKLRLAQGTRTSGERVYGLLFLPVYYNQSFIYTQRIIDEALIRQWAPSAAQNLGVDKWALQRIPFPPYINDAMTQEKELQLKESMKLMGLSAAAHWTAWFVQFFIYLVVVCIIYTLFMSIGVGGKQAVLVFSDPSVVLVFLLLYSVCIISYCFFVSTLVNKANVGAAVAGILFFAIFFPFYFLEPRYEELTIQDKLAACVLFNMAMSYGMKTIGLYEGTGKGAQWDSFTKPASVDDNFSLLHAMVMLIIDTVIFFILTWYIDNVHPGAYGVPRPWYFPFQASYWCGGGQDGASSGDRSGNSTADAHFEREPTGLPVGIRMVHLRKVFAKNKVAVKDSTLTMYEGQITVLLGHNGAGKTTTMSMLTGFLPPTSGTAYVNGYDIRTDINSVRNNLGLCPQHNILFATLTVDEHLTFFARLKGCPKKDVPRAVEVMAKEVGLESKRKAYAGTLSGGQKRKLSVGIALIGGSKIVVLDEPTSGMDPAARRQTWDVLQRNRAGRTLLLSTHFMDEADLLGDRIAIMAEGVVKCCGTSMFLKKLYGAGYHLIIVKGPNCDVDAVTATVRGEISAAELEAEVGAELSYLLPEDQVSKFPKLFEMIESHEKKLGLTSFGVSATTMEEVFLNGFTEEIDTLSAHSAAENGTAGVKTTASGFTNPNYTDEDKLRSKNPTVSNGGMENGATAINVPDDAATVLSVEDGYQRLTGFNVDLSRFYGMFVKKAIHTFRNRVISAVQLALPVLFTIAALTVDKVQPKDSSEPPRTLTLDMFDGTISSYSAGLSPSVLSQALGANYTTLFSGDDEFREINRTKYQDINQYFLNQSDDVGLFTYLKKVVMGADFEPGNGTSGLAATAWYSGQPYHAMPTALAYLMNALARQVTGDADKQITTVSYPMPKDEVAAAKDSMTQALALGFSIGFSMLFGMSFLTASFSYFLIRERQCGAKHLQVVSGVGPFAFWLASFAWDMVNYLIPCLVLLVVFAAFQVEAYTSDDNMALVFLVLVVFGLAVIPYTYILQFIFVTPATGFVVIIILAIISGLFTMLTVFILRIPSLDLVDVAEILDWIFMVVFPHYCLGMGFSNFYVNDLDLDYCFGQGIDLTLLCPSPMNPCCKDCSGEFCLPWEKSYLAWKYPGIGRNVFFMIVHCIVYFSLTLAIEYQLPQKLAYFCRKGAPVKPIPHAQGTANGGFQGGVERQLSSGSVGEDSDVAEERQRVSEGGAQGDTLVLDSLYKQYGTFLAVNRLCVGVPEQECFGLLGQNGAGKTTTFKMLTGDVMVTSGNAFVRQFSIKTDIKQVQANMGYCPQFDALIDQMTGRETLTMYARLRGVPSSHIKRIVNNLISLLMLEPHADKLTGFYSGGNKRKLSTAIALIGGPAVILLDEPSSGMDPAARRQLWNVLSQVRASGRTLILTSHSMEECDALCTRIAIMVNGDFKCLGSPQHLKSKYGQGYTVIVKMAAMPDGSMAKSQPLEELILSKFPGTQTFDNHQGYVHFQVPDASIPLSQVFATMEHAKSEFHIEDYSVHTDDTRADLSYIHVVLSTLRERFCRDSNGCRWTQGHCCQRKIVSSFGDATFPLYYFYRASDTPGIVPFDTENTRARQWGFYVTRYIKAAHAV</sequence>
<evidence type="ECO:0000256" key="7">
    <source>
        <dbReference type="ARBA" id="ARBA00022989"/>
    </source>
</evidence>
<keyword evidence="13" id="KW-1185">Reference proteome</keyword>
<dbReference type="PROSITE" id="PS00211">
    <property type="entry name" value="ABC_TRANSPORTER_1"/>
    <property type="match status" value="1"/>
</dbReference>
<dbReference type="SMART" id="SM00382">
    <property type="entry name" value="AAA"/>
    <property type="match status" value="2"/>
</dbReference>
<dbReference type="PROSITE" id="PS50893">
    <property type="entry name" value="ABC_TRANSPORTER_2"/>
    <property type="match status" value="2"/>
</dbReference>
<evidence type="ECO:0000256" key="1">
    <source>
        <dbReference type="ARBA" id="ARBA00004141"/>
    </source>
</evidence>
<gene>
    <name evidence="12" type="ORF">BaRGS_00022219</name>
</gene>
<dbReference type="PANTHER" id="PTHR19229">
    <property type="entry name" value="ATP-BINDING CASSETTE TRANSPORTER SUBFAMILY A ABCA"/>
    <property type="match status" value="1"/>
</dbReference>
<dbReference type="Pfam" id="PF12698">
    <property type="entry name" value="ABC2_membrane_3"/>
    <property type="match status" value="2"/>
</dbReference>
<dbReference type="InterPro" id="IPR017871">
    <property type="entry name" value="ABC_transporter-like_CS"/>
</dbReference>
<dbReference type="Pfam" id="PF00005">
    <property type="entry name" value="ABC_tran"/>
    <property type="match status" value="2"/>
</dbReference>
<dbReference type="Pfam" id="PF23321">
    <property type="entry name" value="R1_ABCA1"/>
    <property type="match status" value="1"/>
</dbReference>
<feature type="transmembrane region" description="Helical" evidence="10">
    <location>
        <begin position="1414"/>
        <end position="1435"/>
    </location>
</feature>
<feature type="region of interest" description="Disordered" evidence="9">
    <location>
        <begin position="1"/>
        <end position="21"/>
    </location>
</feature>
<feature type="transmembrane region" description="Helical" evidence="10">
    <location>
        <begin position="1272"/>
        <end position="1296"/>
    </location>
</feature>
<evidence type="ECO:0000256" key="9">
    <source>
        <dbReference type="SAM" id="MobiDB-lite"/>
    </source>
</evidence>
<keyword evidence="3 10" id="KW-0812">Transmembrane</keyword>
<dbReference type="InterPro" id="IPR003439">
    <property type="entry name" value="ABC_transporter-like_ATP-bd"/>
</dbReference>
<feature type="transmembrane region" description="Helical" evidence="10">
    <location>
        <begin position="1233"/>
        <end position="1260"/>
    </location>
</feature>
<dbReference type="SUPFAM" id="SSF52540">
    <property type="entry name" value="P-loop containing nucleoside triphosphate hydrolases"/>
    <property type="match status" value="2"/>
</dbReference>
<dbReference type="GO" id="GO:0016020">
    <property type="term" value="C:membrane"/>
    <property type="evidence" value="ECO:0007669"/>
    <property type="project" value="UniProtKB-SubCell"/>
</dbReference>
<dbReference type="GO" id="GO:0005524">
    <property type="term" value="F:ATP binding"/>
    <property type="evidence" value="ECO:0007669"/>
    <property type="project" value="UniProtKB-KW"/>
</dbReference>
<dbReference type="Gene3D" id="3.40.50.300">
    <property type="entry name" value="P-loop containing nucleotide triphosphate hydrolases"/>
    <property type="match status" value="2"/>
</dbReference>
<feature type="compositionally biased region" description="Polar residues" evidence="9">
    <location>
        <begin position="926"/>
        <end position="938"/>
    </location>
</feature>
<feature type="transmembrane region" description="Helical" evidence="10">
    <location>
        <begin position="1187"/>
        <end position="1213"/>
    </location>
</feature>
<dbReference type="InterPro" id="IPR003593">
    <property type="entry name" value="AAA+_ATPase"/>
</dbReference>
<evidence type="ECO:0000256" key="4">
    <source>
        <dbReference type="ARBA" id="ARBA00022737"/>
    </source>
</evidence>
<accession>A0ABD0KH83</accession>
<dbReference type="InterPro" id="IPR027417">
    <property type="entry name" value="P-loop_NTPase"/>
</dbReference>
<protein>
    <recommendedName>
        <fullName evidence="11">ABC transporter domain-containing protein</fullName>
    </recommendedName>
</protein>
<dbReference type="FunFam" id="3.40.50.300:FF:000327">
    <property type="entry name" value="ATP-binding cassette sub-family A member 3"/>
    <property type="match status" value="1"/>
</dbReference>
<keyword evidence="6" id="KW-0067">ATP-binding</keyword>
<feature type="non-terminal residue" evidence="12">
    <location>
        <position position="1"/>
    </location>
</feature>
<dbReference type="CDD" id="cd03263">
    <property type="entry name" value="ABC_subfamily_A"/>
    <property type="match status" value="2"/>
</dbReference>
<feature type="transmembrane region" description="Helical" evidence="10">
    <location>
        <begin position="417"/>
        <end position="439"/>
    </location>
</feature>
<keyword evidence="8 10" id="KW-0472">Membrane</keyword>
<evidence type="ECO:0000256" key="10">
    <source>
        <dbReference type="SAM" id="Phobius"/>
    </source>
</evidence>
<feature type="transmembrane region" description="Helical" evidence="10">
    <location>
        <begin position="384"/>
        <end position="405"/>
    </location>
</feature>
<reference evidence="12 13" key="1">
    <citation type="journal article" date="2023" name="Sci. Data">
        <title>Genome assembly of the Korean intertidal mud-creeper Batillaria attramentaria.</title>
        <authorList>
            <person name="Patra A.K."/>
            <person name="Ho P.T."/>
            <person name="Jun S."/>
            <person name="Lee S.J."/>
            <person name="Kim Y."/>
            <person name="Won Y.J."/>
        </authorList>
    </citation>
    <scope>NUCLEOTIDE SEQUENCE [LARGE SCALE GENOMIC DNA]</scope>
    <source>
        <strain evidence="12">Wonlab-2016</strain>
    </source>
</reference>
<keyword evidence="5" id="KW-0547">Nucleotide-binding</keyword>
<keyword evidence="2" id="KW-0813">Transport</keyword>
<name>A0ABD0KH83_9CAEN</name>
<dbReference type="InterPro" id="IPR013525">
    <property type="entry name" value="ABC2_TM"/>
</dbReference>
<evidence type="ECO:0000256" key="3">
    <source>
        <dbReference type="ARBA" id="ARBA00022692"/>
    </source>
</evidence>
<organism evidence="12 13">
    <name type="scientific">Batillaria attramentaria</name>
    <dbReference type="NCBI Taxonomy" id="370345"/>
    <lineage>
        <taxon>Eukaryota</taxon>
        <taxon>Metazoa</taxon>
        <taxon>Spiralia</taxon>
        <taxon>Lophotrochozoa</taxon>
        <taxon>Mollusca</taxon>
        <taxon>Gastropoda</taxon>
        <taxon>Caenogastropoda</taxon>
        <taxon>Sorbeoconcha</taxon>
        <taxon>Cerithioidea</taxon>
        <taxon>Batillariidae</taxon>
        <taxon>Batillaria</taxon>
    </lineage>
</organism>
<evidence type="ECO:0000259" key="11">
    <source>
        <dbReference type="PROSITE" id="PS50893"/>
    </source>
</evidence>
<feature type="transmembrane region" description="Helical" evidence="10">
    <location>
        <begin position="1337"/>
        <end position="1360"/>
    </location>
</feature>
<dbReference type="FunFam" id="3.40.50.300:FF:000298">
    <property type="entry name" value="ATP-binding cassette sub-family A member 12"/>
    <property type="match status" value="1"/>
</dbReference>